<feature type="region of interest" description="Disordered" evidence="1">
    <location>
        <begin position="392"/>
        <end position="480"/>
    </location>
</feature>
<dbReference type="PANTHER" id="PTHR22437:SF1">
    <property type="entry name" value="STORKHEAD-BOX PROTEIN 1"/>
    <property type="match status" value="1"/>
</dbReference>
<protein>
    <recommendedName>
        <fullName evidence="2">Winged helix Storkhead-box1 domain-containing protein</fullName>
    </recommendedName>
</protein>
<proteinExistence type="predicted"/>
<dbReference type="Pfam" id="PF10264">
    <property type="entry name" value="WHD_Storkhead"/>
    <property type="match status" value="1"/>
</dbReference>
<dbReference type="GO" id="GO:0000977">
    <property type="term" value="F:RNA polymerase II transcription regulatory region sequence-specific DNA binding"/>
    <property type="evidence" value="ECO:0007669"/>
    <property type="project" value="TreeGrafter"/>
</dbReference>
<feature type="region of interest" description="Disordered" evidence="1">
    <location>
        <begin position="625"/>
        <end position="645"/>
    </location>
</feature>
<dbReference type="GO" id="GO:0005634">
    <property type="term" value="C:nucleus"/>
    <property type="evidence" value="ECO:0007669"/>
    <property type="project" value="TreeGrafter"/>
</dbReference>
<comment type="caution">
    <text evidence="3">The sequence shown here is derived from an EMBL/GenBank/DDBJ whole genome shotgun (WGS) entry which is preliminary data.</text>
</comment>
<feature type="region of interest" description="Disordered" evidence="1">
    <location>
        <begin position="747"/>
        <end position="786"/>
    </location>
</feature>
<feature type="compositionally biased region" description="Basic and acidic residues" evidence="1">
    <location>
        <begin position="507"/>
        <end position="517"/>
    </location>
</feature>
<dbReference type="InterPro" id="IPR040126">
    <property type="entry name" value="STOX1/2"/>
</dbReference>
<dbReference type="Proteomes" id="UP000316079">
    <property type="component" value="Unassembled WGS sequence"/>
</dbReference>
<feature type="compositionally biased region" description="Basic and acidic residues" evidence="1">
    <location>
        <begin position="747"/>
        <end position="757"/>
    </location>
</feature>
<feature type="compositionally biased region" description="Low complexity" evidence="1">
    <location>
        <begin position="286"/>
        <end position="300"/>
    </location>
</feature>
<evidence type="ECO:0000313" key="4">
    <source>
        <dbReference type="Proteomes" id="UP000316079"/>
    </source>
</evidence>
<dbReference type="OrthoDB" id="10020110at2759"/>
<dbReference type="GO" id="GO:0006357">
    <property type="term" value="P:regulation of transcription by RNA polymerase II"/>
    <property type="evidence" value="ECO:0007669"/>
    <property type="project" value="InterPro"/>
</dbReference>
<accession>A0A553NRT5</accession>
<feature type="compositionally biased region" description="Basic and acidic residues" evidence="1">
    <location>
        <begin position="525"/>
        <end position="540"/>
    </location>
</feature>
<dbReference type="PANTHER" id="PTHR22437">
    <property type="entry name" value="WINGED HELIX DOMAIN-CONTAINING PROTEIN"/>
    <property type="match status" value="1"/>
</dbReference>
<organism evidence="3 4">
    <name type="scientific">Danionella cerebrum</name>
    <dbReference type="NCBI Taxonomy" id="2873325"/>
    <lineage>
        <taxon>Eukaryota</taxon>
        <taxon>Metazoa</taxon>
        <taxon>Chordata</taxon>
        <taxon>Craniata</taxon>
        <taxon>Vertebrata</taxon>
        <taxon>Euteleostomi</taxon>
        <taxon>Actinopterygii</taxon>
        <taxon>Neopterygii</taxon>
        <taxon>Teleostei</taxon>
        <taxon>Ostariophysi</taxon>
        <taxon>Cypriniformes</taxon>
        <taxon>Danionidae</taxon>
        <taxon>Danioninae</taxon>
        <taxon>Danionella</taxon>
    </lineage>
</organism>
<gene>
    <name evidence="3" type="ORF">DNTS_030021</name>
</gene>
<evidence type="ECO:0000256" key="1">
    <source>
        <dbReference type="SAM" id="MobiDB-lite"/>
    </source>
</evidence>
<dbReference type="GO" id="GO:0005737">
    <property type="term" value="C:cytoplasm"/>
    <property type="evidence" value="ECO:0007669"/>
    <property type="project" value="TreeGrafter"/>
</dbReference>
<feature type="compositionally biased region" description="Polar residues" evidence="1">
    <location>
        <begin position="772"/>
        <end position="782"/>
    </location>
</feature>
<feature type="compositionally biased region" description="Basic residues" evidence="1">
    <location>
        <begin position="758"/>
        <end position="771"/>
    </location>
</feature>
<feature type="region of interest" description="Disordered" evidence="1">
    <location>
        <begin position="502"/>
        <end position="540"/>
    </location>
</feature>
<dbReference type="EMBL" id="SRMA01026802">
    <property type="protein sequence ID" value="TRY68142.1"/>
    <property type="molecule type" value="Genomic_DNA"/>
</dbReference>
<evidence type="ECO:0000259" key="2">
    <source>
        <dbReference type="Pfam" id="PF10264"/>
    </source>
</evidence>
<dbReference type="AlphaFoldDB" id="A0A553NRT5"/>
<feature type="region of interest" description="Disordered" evidence="1">
    <location>
        <begin position="284"/>
        <end position="306"/>
    </location>
</feature>
<dbReference type="InterPro" id="IPR019391">
    <property type="entry name" value="Storkhead-box_WHD"/>
</dbReference>
<feature type="domain" description="Winged helix Storkhead-box1" evidence="2">
    <location>
        <begin position="112"/>
        <end position="190"/>
    </location>
</feature>
<sequence>MSAAQRLVQLSAASLAVVLCRDEDTEHTARSATGQDVFDDFMSQNSRSFWNNRLVNAVREVSLQGWLENRVLLVQGNANNLEVLREAWMRRALRSPQGYTIKAVGDLTPVQMSPICQSQFIPLSEILCSVISDMNAAHVVVNQEAMINHMMKSHPGMTIPSQDILYNALGTLIKERKIYHTGEGYFIVTPQTYFITNNMVKERNWWSAGENDLPSPPPITYLVSNETCKDITSEVLTKAHCKSCSCFTPPSITAQSAQDHQSTSISECTGKSLKLFKEPKASVQHQATSTAADSQASDVSKSTLSRKDKEKAVRKFGLNIFRRNTAKKDKLKKDYATFSGQFPPEEWPVRDEDDLNNLPRDLEHAIIKRINPDLTVDNLVKHTVLMKKLEEKSEQVTGNAVDKGISTEALVPKQRHHTSKATRKKSATRTMHSKRKGASSREKPSGINKTLKSAEYLQQAHQTTREECASDEPESHEENTVLGSNCVFKKRIENPFLGFPGRGIETSMDHKEKRRSEVQIPSTGDWDRTSRRSKSWDPHQPKTVIDNVVMPHTLNNVPCEELSERAVIVDSKTAQELSGDYSLIHPESSTLSIEDTVKLRENTAQTREFRNGRVRELKYQDGDQRRVPGHKKTLHQSEPCETTDVAPSWSKSTVQRRLSLHKLNNKEESHDCPDLLSSHQQVGNIDCQILGKNTNLTESDVYTDEEHQFYQRTLEIDDRCSSVCLIGEDVLDSELSLAALVPCHGHGQDTHFSDEHHKPTRTTSRPHKFKRQISNQDNSTKQEGPVLRNRLQDSGLANEELADTLESSIFDYCQTSDIESNAGTIRKSSDETDHGDSNCWNRHLEGIDCDQQIIPMSEDTGHIGANLMVPPGDCTGQTAESYTADSGIDSPRTRLSVPASNSAMLKGLRDRGSVLQNFERVHSSSTHPQNSLLKLTPVMNI</sequence>
<feature type="compositionally biased region" description="Basic residues" evidence="1">
    <location>
        <begin position="413"/>
        <end position="438"/>
    </location>
</feature>
<dbReference type="STRING" id="623744.A0A553NRT5"/>
<reference evidence="3 4" key="1">
    <citation type="journal article" date="2019" name="Sci. Data">
        <title>Hybrid genome assembly and annotation of Danionella translucida.</title>
        <authorList>
            <person name="Kadobianskyi M."/>
            <person name="Schulze L."/>
            <person name="Schuelke M."/>
            <person name="Judkewitz B."/>
        </authorList>
    </citation>
    <scope>NUCLEOTIDE SEQUENCE [LARGE SCALE GENOMIC DNA]</scope>
    <source>
        <strain evidence="3 4">Bolton</strain>
    </source>
</reference>
<name>A0A553NRT5_9TELE</name>
<evidence type="ECO:0000313" key="3">
    <source>
        <dbReference type="EMBL" id="TRY68142.1"/>
    </source>
</evidence>
<keyword evidence="4" id="KW-1185">Reference proteome</keyword>